<proteinExistence type="predicted"/>
<dbReference type="AlphaFoldDB" id="A0A450X997"/>
<dbReference type="EMBL" id="CAADFP010000025">
    <property type="protein sequence ID" value="VFK25771.1"/>
    <property type="molecule type" value="Genomic_DNA"/>
</dbReference>
<dbReference type="CDD" id="cd02440">
    <property type="entry name" value="AdoMet_MTases"/>
    <property type="match status" value="1"/>
</dbReference>
<dbReference type="GO" id="GO:0008168">
    <property type="term" value="F:methyltransferase activity"/>
    <property type="evidence" value="ECO:0007669"/>
    <property type="project" value="UniProtKB-KW"/>
</dbReference>
<dbReference type="Pfam" id="PF13489">
    <property type="entry name" value="Methyltransf_23"/>
    <property type="match status" value="1"/>
</dbReference>
<dbReference type="GO" id="GO:0032259">
    <property type="term" value="P:methylation"/>
    <property type="evidence" value="ECO:0007669"/>
    <property type="project" value="UniProtKB-KW"/>
</dbReference>
<gene>
    <name evidence="1" type="ORF">BECKLPF1236A_GA0070988_1001218</name>
    <name evidence="2" type="ORF">BECKLPF1236C_GA0070990_1002514</name>
</gene>
<dbReference type="InterPro" id="IPR029063">
    <property type="entry name" value="SAM-dependent_MTases_sf"/>
</dbReference>
<protein>
    <submittedName>
        <fullName evidence="2">Methyltransferase domain-containing protein</fullName>
    </submittedName>
</protein>
<dbReference type="EMBL" id="CAADFM010000012">
    <property type="protein sequence ID" value="VFK08002.1"/>
    <property type="molecule type" value="Genomic_DNA"/>
</dbReference>
<reference evidence="2" key="1">
    <citation type="submission" date="2019-02" db="EMBL/GenBank/DDBJ databases">
        <authorList>
            <person name="Gruber-Vodicka R. H."/>
            <person name="Seah K. B. B."/>
        </authorList>
    </citation>
    <scope>NUCLEOTIDE SEQUENCE</scope>
    <source>
        <strain evidence="1">BECK_S312</strain>
        <strain evidence="2">BECK_S426</strain>
    </source>
</reference>
<organism evidence="2">
    <name type="scientific">Candidatus Kentrum sp. LPFa</name>
    <dbReference type="NCBI Taxonomy" id="2126335"/>
    <lineage>
        <taxon>Bacteria</taxon>
        <taxon>Pseudomonadati</taxon>
        <taxon>Pseudomonadota</taxon>
        <taxon>Gammaproteobacteria</taxon>
        <taxon>Candidatus Kentrum</taxon>
    </lineage>
</organism>
<keyword evidence="2" id="KW-0489">Methyltransferase</keyword>
<accession>A0A450X997</accession>
<sequence>MFSTNRNNQERTCPVCATTSYVHFANERIDPGEISEFTYASRKNPEFMRLRLVRCVHCDLVYAPTPPQKDFLTTAYSDAAYDSGLEAQAAANSYAKALAPFILRLVGRTAAVDVGAGSGPLLPWLRTCGFNSVIGIEPSRAAIECAPPTVRPLLKEGMFSPGLLADLRTSLLCSFMTLEHMADPGEFVGDAYDLLEPGGILAVIVHNWRAPLNRLLGLRSPIMDIEHLQLFSPQSMRMLMAKSGFESIHLKPIKNAYPLRYWLRLTPLPGVVKNRIAEILDSIRLSDLQIPLRVGNMLAVGVKSIEKKQ</sequence>
<dbReference type="SUPFAM" id="SSF53335">
    <property type="entry name" value="S-adenosyl-L-methionine-dependent methyltransferases"/>
    <property type="match status" value="1"/>
</dbReference>
<evidence type="ECO:0000313" key="2">
    <source>
        <dbReference type="EMBL" id="VFK25771.1"/>
    </source>
</evidence>
<name>A0A450X997_9GAMM</name>
<dbReference type="PANTHER" id="PTHR43861">
    <property type="entry name" value="TRANS-ACONITATE 2-METHYLTRANSFERASE-RELATED"/>
    <property type="match status" value="1"/>
</dbReference>
<keyword evidence="2" id="KW-0808">Transferase</keyword>
<evidence type="ECO:0000313" key="1">
    <source>
        <dbReference type="EMBL" id="VFK08002.1"/>
    </source>
</evidence>
<dbReference type="Gene3D" id="3.40.50.150">
    <property type="entry name" value="Vaccinia Virus protein VP39"/>
    <property type="match status" value="1"/>
</dbReference>